<keyword evidence="5" id="KW-0692">RNA repair</keyword>
<evidence type="ECO:0000256" key="7">
    <source>
        <dbReference type="ARBA" id="ARBA00023211"/>
    </source>
</evidence>
<keyword evidence="13" id="KW-1185">Reference proteome</keyword>
<dbReference type="OrthoDB" id="9802323at2"/>
<dbReference type="InterPro" id="IPR001233">
    <property type="entry name" value="RtcB"/>
</dbReference>
<dbReference type="Proteomes" id="UP000037848">
    <property type="component" value="Unassembled WGS sequence"/>
</dbReference>
<feature type="binding site" evidence="10">
    <location>
        <begin position="311"/>
        <end position="314"/>
    </location>
    <ligand>
        <name>GMP</name>
        <dbReference type="ChEBI" id="CHEBI:58115"/>
    </ligand>
</feature>
<evidence type="ECO:0000256" key="8">
    <source>
        <dbReference type="ARBA" id="ARBA00047746"/>
    </source>
</evidence>
<dbReference type="STRING" id="187330.AMS58_09610"/>
<feature type="binding site" evidence="10">
    <location>
        <position position="281"/>
    </location>
    <ligand>
        <name>GMP</name>
        <dbReference type="ChEBI" id="CHEBI:58115"/>
    </ligand>
</feature>
<evidence type="ECO:0000256" key="5">
    <source>
        <dbReference type="ARBA" id="ARBA00022800"/>
    </source>
</evidence>
<comment type="cofactor">
    <cofactor evidence="11">
        <name>Mn(2+)</name>
        <dbReference type="ChEBI" id="CHEBI:29035"/>
    </cofactor>
    <text evidence="11">Binds 2 manganese ions per subunit.</text>
</comment>
<protein>
    <recommendedName>
        <fullName evidence="1">3'-phosphate/5'-hydroxy nucleic acid ligase</fullName>
        <ecNumber evidence="1">6.5.1.8</ecNumber>
    </recommendedName>
</protein>
<keyword evidence="4 10" id="KW-0547">Nucleotide-binding</keyword>
<evidence type="ECO:0000256" key="9">
    <source>
        <dbReference type="PIRSR" id="PIRSR601233-1"/>
    </source>
</evidence>
<feature type="binding site" evidence="10">
    <location>
        <position position="389"/>
    </location>
    <ligand>
        <name>GMP</name>
        <dbReference type="ChEBI" id="CHEBI:58115"/>
    </ligand>
</feature>
<gene>
    <name evidence="12" type="ORF">ADS77_13090</name>
</gene>
<feature type="binding site" evidence="10">
    <location>
        <begin position="243"/>
        <end position="244"/>
    </location>
    <ligand>
        <name>GMP</name>
        <dbReference type="ChEBI" id="CHEBI:58115"/>
    </ligand>
</feature>
<dbReference type="GO" id="GO:0003972">
    <property type="term" value="F:RNA ligase (ATP) activity"/>
    <property type="evidence" value="ECO:0007669"/>
    <property type="project" value="TreeGrafter"/>
</dbReference>
<evidence type="ECO:0000256" key="10">
    <source>
        <dbReference type="PIRSR" id="PIRSR601233-2"/>
    </source>
</evidence>
<dbReference type="GO" id="GO:0046872">
    <property type="term" value="F:metal ion binding"/>
    <property type="evidence" value="ECO:0007669"/>
    <property type="project" value="UniProtKB-KW"/>
</dbReference>
<dbReference type="PATRIC" id="fig|187330.3.peg.1046"/>
<dbReference type="Pfam" id="PF01139">
    <property type="entry name" value="RtcB"/>
    <property type="match status" value="2"/>
</dbReference>
<dbReference type="EMBL" id="LHPH01000014">
    <property type="protein sequence ID" value="KPH62225.1"/>
    <property type="molecule type" value="Genomic_DNA"/>
</dbReference>
<feature type="binding site" evidence="11">
    <location>
        <position position="172"/>
    </location>
    <ligand>
        <name>Mn(2+)</name>
        <dbReference type="ChEBI" id="CHEBI:29035"/>
        <label>2</label>
    </ligand>
</feature>
<dbReference type="GO" id="GO:0042245">
    <property type="term" value="P:RNA repair"/>
    <property type="evidence" value="ECO:0007669"/>
    <property type="project" value="UniProtKB-KW"/>
</dbReference>
<dbReference type="NCBIfam" id="NF007153">
    <property type="entry name" value="PRK09588.1"/>
    <property type="match status" value="1"/>
</dbReference>
<evidence type="ECO:0000313" key="12">
    <source>
        <dbReference type="EMBL" id="KPH62225.1"/>
    </source>
</evidence>
<dbReference type="Gene3D" id="3.90.1860.10">
    <property type="entry name" value="tRNA-splicing ligase RtcB"/>
    <property type="match status" value="1"/>
</dbReference>
<feature type="binding site" evidence="11">
    <location>
        <position position="141"/>
    </location>
    <ligand>
        <name>Mn(2+)</name>
        <dbReference type="ChEBI" id="CHEBI:29035"/>
        <label>1</label>
    </ligand>
</feature>
<dbReference type="PANTHER" id="PTHR11118">
    <property type="entry name" value="RNA-SPLICING LIGASE RTCB HOMOLOG"/>
    <property type="match status" value="1"/>
</dbReference>
<feature type="active site" description="GMP-histidine intermediate" evidence="9">
    <location>
        <position position="311"/>
    </location>
</feature>
<reference evidence="12 13" key="1">
    <citation type="submission" date="2015-08" db="EMBL/GenBank/DDBJ databases">
        <title>Draft Genome Sequence of Pseudoalteromonas porphyrae UCD-SED14.</title>
        <authorList>
            <person name="Coil D.A."/>
            <person name="Jospin G."/>
            <person name="Lee R.D."/>
            <person name="Eisen J.A."/>
        </authorList>
    </citation>
    <scope>NUCLEOTIDE SEQUENCE [LARGE SCALE GENOMIC DNA]</scope>
    <source>
        <strain evidence="12 13">UCD-SED14</strain>
    </source>
</reference>
<dbReference type="InterPro" id="IPR017510">
    <property type="entry name" value="RtcB2"/>
</dbReference>
<evidence type="ECO:0000256" key="3">
    <source>
        <dbReference type="ARBA" id="ARBA00022723"/>
    </source>
</evidence>
<dbReference type="NCBIfam" id="TIGR03073">
    <property type="entry name" value="release_rtcB"/>
    <property type="match status" value="1"/>
</dbReference>
<dbReference type="SUPFAM" id="SSF103365">
    <property type="entry name" value="Hypothetical protein PH1602"/>
    <property type="match status" value="1"/>
</dbReference>
<keyword evidence="2" id="KW-0436">Ligase</keyword>
<dbReference type="AlphaFoldDB" id="A0A0N1EJK4"/>
<feature type="binding site" evidence="10">
    <location>
        <begin position="140"/>
        <end position="144"/>
    </location>
    <ligand>
        <name>GMP</name>
        <dbReference type="ChEBI" id="CHEBI:58115"/>
    </ligand>
</feature>
<evidence type="ECO:0000256" key="4">
    <source>
        <dbReference type="ARBA" id="ARBA00022741"/>
    </source>
</evidence>
<dbReference type="EC" id="6.5.1.8" evidence="1"/>
<organism evidence="12 13">
    <name type="scientific">Pseudoalteromonas porphyrae</name>
    <dbReference type="NCBI Taxonomy" id="187330"/>
    <lineage>
        <taxon>Bacteria</taxon>
        <taxon>Pseudomonadati</taxon>
        <taxon>Pseudomonadota</taxon>
        <taxon>Gammaproteobacteria</taxon>
        <taxon>Alteromonadales</taxon>
        <taxon>Pseudoalteromonadaceae</taxon>
        <taxon>Pseudoalteromonas</taxon>
    </lineage>
</organism>
<dbReference type="GO" id="GO:0005525">
    <property type="term" value="F:GTP binding"/>
    <property type="evidence" value="ECO:0007669"/>
    <property type="project" value="UniProtKB-KW"/>
</dbReference>
<sequence>MGKSVQKISEHVSLIASKNTWIEGLAIQQLIKTSELNGMQRVAGMPDLHPGRGYPIGAAFFTTNKIYPALVGNDIGCGMSLWQTSAKVSKVNLDKLAKKFEHVELPLDDSWLAIIQSRKAAKNITVNGHDRTLGTIGGGNHFAEFQAIDEIYNQAALDELGLNKKHLQLLVHSGSRGLGQSILVDHIAKYNHDGLCESDLGFNDYMNKHDEAVRFAELNRELIAMRFLEAIRANGECSLDINHNLVSPKNIDGCDGWLHRKGATPSDKGYVVIPGSRGDYSYLVKPILAELNDDNSAMLENINTSLFSLAHGAGRKWQRGECHGRLGHKYKREDLYRTALGSRVVCGNKELLYDEAPQAYKKCETVISDMVDAGLIEVVAKLSPILTFKTNGDCSS</sequence>
<feature type="binding site" evidence="11">
    <location>
        <position position="243"/>
    </location>
    <ligand>
        <name>Mn(2+)</name>
        <dbReference type="ChEBI" id="CHEBI:29035"/>
        <label>2</label>
    </ligand>
</feature>
<keyword evidence="3 11" id="KW-0479">Metal-binding</keyword>
<evidence type="ECO:0000313" key="13">
    <source>
        <dbReference type="Proteomes" id="UP000037848"/>
    </source>
</evidence>
<dbReference type="GO" id="GO:0170057">
    <property type="term" value="F:RNA ligase (GTP) activity"/>
    <property type="evidence" value="ECO:0007669"/>
    <property type="project" value="UniProtKB-EC"/>
</dbReference>
<evidence type="ECO:0000256" key="11">
    <source>
        <dbReference type="PIRSR" id="PIRSR601233-3"/>
    </source>
</evidence>
<proteinExistence type="predicted"/>
<evidence type="ECO:0000256" key="1">
    <source>
        <dbReference type="ARBA" id="ARBA00012726"/>
    </source>
</evidence>
<keyword evidence="7 11" id="KW-0464">Manganese</keyword>
<dbReference type="RefSeq" id="WP_054454821.1">
    <property type="nucleotide sequence ID" value="NZ_LHPH01000014.1"/>
</dbReference>
<comment type="caution">
    <text evidence="12">The sequence shown here is derived from an EMBL/GenBank/DDBJ whole genome shotgun (WGS) entry which is preliminary data.</text>
</comment>
<keyword evidence="6 10" id="KW-0342">GTP-binding</keyword>
<dbReference type="PANTHER" id="PTHR11118:SF1">
    <property type="entry name" value="RNA-SPLICING LIGASE RTCB HOMOLOG"/>
    <property type="match status" value="1"/>
</dbReference>
<accession>A0A0N1EJK4</accession>
<dbReference type="GO" id="GO:0006396">
    <property type="term" value="P:RNA processing"/>
    <property type="evidence" value="ECO:0007669"/>
    <property type="project" value="InterPro"/>
</dbReference>
<evidence type="ECO:0000256" key="6">
    <source>
        <dbReference type="ARBA" id="ARBA00023134"/>
    </source>
</evidence>
<name>A0A0N1EJK4_9GAMM</name>
<evidence type="ECO:0000256" key="2">
    <source>
        <dbReference type="ARBA" id="ARBA00022598"/>
    </source>
</evidence>
<dbReference type="InterPro" id="IPR036025">
    <property type="entry name" value="RtcB-like_sf"/>
</dbReference>
<feature type="binding site" evidence="11">
    <location>
        <position position="74"/>
    </location>
    <ligand>
        <name>Mn(2+)</name>
        <dbReference type="ChEBI" id="CHEBI:29035"/>
        <label>1</label>
    </ligand>
</feature>
<comment type="catalytic activity">
    <reaction evidence="8">
        <text>a 3'-end 3'-phospho-ribonucleotide-RNA + a 5'-end dephospho-ribonucleoside-RNA + GTP = a ribonucleotidyl-ribonucleotide-RNA + GMP + diphosphate</text>
        <dbReference type="Rhea" id="RHEA:68076"/>
        <dbReference type="Rhea" id="RHEA-COMP:10463"/>
        <dbReference type="Rhea" id="RHEA-COMP:13936"/>
        <dbReference type="Rhea" id="RHEA-COMP:17355"/>
        <dbReference type="ChEBI" id="CHEBI:33019"/>
        <dbReference type="ChEBI" id="CHEBI:37565"/>
        <dbReference type="ChEBI" id="CHEBI:58115"/>
        <dbReference type="ChEBI" id="CHEBI:83062"/>
        <dbReference type="ChEBI" id="CHEBI:138284"/>
        <dbReference type="ChEBI" id="CHEBI:173118"/>
        <dbReference type="EC" id="6.5.1.8"/>
    </reaction>
</comment>